<organism evidence="2 3">
    <name type="scientific">Caerostris extrusa</name>
    <name type="common">Bark spider</name>
    <name type="synonym">Caerostris bankana</name>
    <dbReference type="NCBI Taxonomy" id="172846"/>
    <lineage>
        <taxon>Eukaryota</taxon>
        <taxon>Metazoa</taxon>
        <taxon>Ecdysozoa</taxon>
        <taxon>Arthropoda</taxon>
        <taxon>Chelicerata</taxon>
        <taxon>Arachnida</taxon>
        <taxon>Araneae</taxon>
        <taxon>Araneomorphae</taxon>
        <taxon>Entelegynae</taxon>
        <taxon>Araneoidea</taxon>
        <taxon>Araneidae</taxon>
        <taxon>Caerostris</taxon>
    </lineage>
</organism>
<sequence>MNDRLVRTGGMNDRLVRTGGMNDRLVCTGGMNDRTERAAVICPAWCSHSLIIGGLDPKIPRMGDLSPFHCQFPRKITFFFLFPFWKPEYLIFSLSGPGPRDPPEWVIYRLSIANFRAKLHFFSFFLVGVIMWVNFMLRAKRQLDPRKAKGGCIQLRRINKHRGRKTSLGLTQKKNIVIKVSAITQWPS</sequence>
<gene>
    <name evidence="2" type="ORF">CEXT_133451</name>
</gene>
<name>A0AAV4MEA3_CAEEX</name>
<proteinExistence type="predicted"/>
<protein>
    <submittedName>
        <fullName evidence="2">Uncharacterized protein</fullName>
    </submittedName>
</protein>
<comment type="caution">
    <text evidence="2">The sequence shown here is derived from an EMBL/GenBank/DDBJ whole genome shotgun (WGS) entry which is preliminary data.</text>
</comment>
<keyword evidence="1" id="KW-0472">Membrane</keyword>
<evidence type="ECO:0000313" key="2">
    <source>
        <dbReference type="EMBL" id="GIX70339.1"/>
    </source>
</evidence>
<dbReference type="EMBL" id="BPLR01002131">
    <property type="protein sequence ID" value="GIX70339.1"/>
    <property type="molecule type" value="Genomic_DNA"/>
</dbReference>
<keyword evidence="3" id="KW-1185">Reference proteome</keyword>
<dbReference type="Proteomes" id="UP001054945">
    <property type="component" value="Unassembled WGS sequence"/>
</dbReference>
<feature type="transmembrane region" description="Helical" evidence="1">
    <location>
        <begin position="119"/>
        <end position="137"/>
    </location>
</feature>
<accession>A0AAV4MEA3</accession>
<keyword evidence="1" id="KW-1133">Transmembrane helix</keyword>
<reference evidence="2 3" key="1">
    <citation type="submission" date="2021-06" db="EMBL/GenBank/DDBJ databases">
        <title>Caerostris extrusa draft genome.</title>
        <authorList>
            <person name="Kono N."/>
            <person name="Arakawa K."/>
        </authorList>
    </citation>
    <scope>NUCLEOTIDE SEQUENCE [LARGE SCALE GENOMIC DNA]</scope>
</reference>
<evidence type="ECO:0000256" key="1">
    <source>
        <dbReference type="SAM" id="Phobius"/>
    </source>
</evidence>
<keyword evidence="1" id="KW-0812">Transmembrane</keyword>
<dbReference type="AlphaFoldDB" id="A0AAV4MEA3"/>
<evidence type="ECO:0000313" key="3">
    <source>
        <dbReference type="Proteomes" id="UP001054945"/>
    </source>
</evidence>